<dbReference type="HOGENOM" id="CLU_1545521_0_0_4"/>
<keyword evidence="1" id="KW-0732">Signal</keyword>
<evidence type="ECO:0000313" key="3">
    <source>
        <dbReference type="Proteomes" id="UP000000329"/>
    </source>
</evidence>
<dbReference type="AlphaFoldDB" id="D8IRK6"/>
<accession>D8IRK6</accession>
<name>D8IRK6_HERSS</name>
<keyword evidence="3" id="KW-1185">Reference proteome</keyword>
<evidence type="ECO:0000313" key="2">
    <source>
        <dbReference type="EMBL" id="ADJ63330.1"/>
    </source>
</evidence>
<evidence type="ECO:0000256" key="1">
    <source>
        <dbReference type="SAM" id="SignalP"/>
    </source>
</evidence>
<feature type="signal peptide" evidence="1">
    <location>
        <begin position="1"/>
        <end position="18"/>
    </location>
</feature>
<dbReference type="OrthoDB" id="8721761at2"/>
<dbReference type="GeneID" id="29391756"/>
<feature type="chain" id="PRO_5003115442" evidence="1">
    <location>
        <begin position="19"/>
        <end position="173"/>
    </location>
</feature>
<dbReference type="RefSeq" id="WP_013233823.1">
    <property type="nucleotide sequence ID" value="NC_014323.1"/>
</dbReference>
<dbReference type="EMBL" id="CP002039">
    <property type="protein sequence ID" value="ADJ63330.1"/>
    <property type="molecule type" value="Genomic_DNA"/>
</dbReference>
<proteinExistence type="predicted"/>
<dbReference type="STRING" id="757424.Hsero_1820"/>
<sequence length="173" mass="19396">MKLALLICLAPLAPLAQAQIDIGFYRQERNGLSLYTTAPLNTIHTVMFCTDPSDGQSACHTLKPYDFTQAAEVDFVMAEQRVRHYRISKRILPHAKTEQGIAIINAQQVTQTANAFSVLAQRRRYKITTCTGSEGINLDLYDGPHKLRNLYFYLGYDITPTCDSASPSDKRPL</sequence>
<protein>
    <submittedName>
        <fullName evidence="2">Signal peptide protein</fullName>
    </submittedName>
</protein>
<gene>
    <name evidence="2" type="ordered locus">Hsero_1820</name>
</gene>
<organism evidence="2 3">
    <name type="scientific">Herbaspirillum seropedicae (strain SmR1)</name>
    <dbReference type="NCBI Taxonomy" id="757424"/>
    <lineage>
        <taxon>Bacteria</taxon>
        <taxon>Pseudomonadati</taxon>
        <taxon>Pseudomonadota</taxon>
        <taxon>Betaproteobacteria</taxon>
        <taxon>Burkholderiales</taxon>
        <taxon>Oxalobacteraceae</taxon>
        <taxon>Herbaspirillum</taxon>
    </lineage>
</organism>
<dbReference type="KEGG" id="hse:Hsero_1820"/>
<dbReference type="Proteomes" id="UP000000329">
    <property type="component" value="Chromosome"/>
</dbReference>
<reference evidence="2 3" key="1">
    <citation type="submission" date="2010-04" db="EMBL/GenBank/DDBJ databases">
        <title>The genome of Herbaspirillum seropedicae SmR1, an endophytic, nitrogen-fixing, plant-growth promoting beta-Proteobacteria.</title>
        <authorList>
            <person name="Pedrosa F.O."/>
            <person name="Monteiro R.A."/>
            <person name="Wassem R."/>
            <person name="Cruz L.M."/>
            <person name="Ayub R.A."/>
            <person name="Colauto N.B."/>
            <person name="Fernandez M.A."/>
            <person name="Fungaro M.H.P."/>
            <person name="Grisard E.C."/>
            <person name="Hungria M."/>
            <person name="Madeira H.M.F."/>
            <person name="Nodari R.O."/>
            <person name="Osaku C.A."/>
            <person name="Petzl-Erler M.L."/>
            <person name="Terenzi H."/>
            <person name="Vieira L.G.E."/>
            <person name="Almeida M.I.M."/>
            <person name="Alves L.R."/>
            <person name="Arantes O.M.N."/>
            <person name="Balsanelli E."/>
            <person name="Barcellos F.G."/>
            <person name="Baura V.A."/>
            <person name="Binde D.R."/>
            <person name="Campo R.J."/>
            <person name="Chubatsu L.S."/>
            <person name="Chueire L.M.O."/>
            <person name="Ciferri R.R."/>
            <person name="Correa L.C."/>
            <person name="da Conceicao Silva J.L."/>
            <person name="Dabul A.N.G."/>
            <person name="Dambros B.P."/>
            <person name="Faoro H."/>
            <person name="Favetti A."/>
            <person name="Friedermann G."/>
            <person name="Furlaneto M.C."/>
            <person name="Gasques L.S."/>
            <person name="Gimenes C.C.T."/>
            <person name="Gioppo N.M.R."/>
            <person name="Glienke-Blanco C."/>
            <person name="Godoy L.P."/>
            <person name="Guerra M.P."/>
            <person name="Karp S."/>
            <person name="Kava-Cordeiro V."/>
            <person name="Margarido V.P."/>
            <person name="Mathioni S.M."/>
            <person name="Menck-Soares M.A."/>
            <person name="Murace N.K."/>
            <person name="Nicolas M.F."/>
            <person name="Oliveira C.E.C."/>
            <person name="Pagnan N.A.B."/>
            <person name="Pamphile J.A."/>
            <person name="Patussi E.V."/>
            <person name="Pereira L.F.P."/>
            <person name="Pereira-Ferrari L."/>
            <person name="Pinto F.G.S."/>
            <person name="Precoma C."/>
            <person name="Prioli A.J."/>
            <person name="Prioli S.M.A.P."/>
            <person name="Raittz R.T."/>
            <person name="Ramos H.J.O."/>
            <person name="Ribeiro E.M.S.F."/>
            <person name="Rigo L.U."/>
            <person name="Rocha C.L.M.S.C."/>
            <person name="Rocha S.N."/>
            <person name="Santos K."/>
            <person name="Satori D."/>
            <person name="Silva A.G."/>
            <person name="Simao R.C.G."/>
            <person name="Soares M.A.M."/>
            <person name="Souza E.M."/>
            <person name="Steffens M.B.R."/>
            <person name="Steindel M."/>
            <person name="Tadra-Sfeir M.Z."/>
            <person name="Takahashi E.K."/>
            <person name="Torres R.A."/>
            <person name="Valle J.S."/>
            <person name="Vernal J.I."/>
            <person name="Vilas-Boas L.A."/>
            <person name="Watanabe M.A.E."/>
            <person name="Weiss V.A."/>
            <person name="Yates M.A."/>
            <person name="Souza E.M."/>
        </authorList>
    </citation>
    <scope>NUCLEOTIDE SEQUENCE [LARGE SCALE GENOMIC DNA]</scope>
    <source>
        <strain evidence="2 3">SmR1</strain>
    </source>
</reference>